<dbReference type="Gene3D" id="1.20.890.10">
    <property type="entry name" value="cAMP-dependent protein kinase regulatory subunit, dimerization-anchoring domain"/>
    <property type="match status" value="1"/>
</dbReference>
<dbReference type="AlphaFoldDB" id="G0UJF7"/>
<organism evidence="1">
    <name type="scientific">Trypanosoma congolense (strain IL3000)</name>
    <dbReference type="NCBI Taxonomy" id="1068625"/>
    <lineage>
        <taxon>Eukaryota</taxon>
        <taxon>Discoba</taxon>
        <taxon>Euglenozoa</taxon>
        <taxon>Kinetoplastea</taxon>
        <taxon>Metakinetoplastina</taxon>
        <taxon>Trypanosomatida</taxon>
        <taxon>Trypanosomatidae</taxon>
        <taxon>Trypanosoma</taxon>
        <taxon>Nannomonas</taxon>
    </lineage>
</organism>
<dbReference type="Pfam" id="PF05186">
    <property type="entry name" value="Dpy-30"/>
    <property type="match status" value="1"/>
</dbReference>
<reference evidence="1" key="1">
    <citation type="journal article" date="2012" name="Proc. Natl. Acad. Sci. U.S.A.">
        <title>Antigenic diversity is generated by distinct evolutionary mechanisms in African trypanosome species.</title>
        <authorList>
            <person name="Jackson A.P."/>
            <person name="Berry A."/>
            <person name="Aslett M."/>
            <person name="Allison H.C."/>
            <person name="Burton P."/>
            <person name="Vavrova-Anderson J."/>
            <person name="Brown R."/>
            <person name="Browne H."/>
            <person name="Corton N."/>
            <person name="Hauser H."/>
            <person name="Gamble J."/>
            <person name="Gilderthorp R."/>
            <person name="Marcello L."/>
            <person name="McQuillan J."/>
            <person name="Otto T.D."/>
            <person name="Quail M.A."/>
            <person name="Sanders M.J."/>
            <person name="van Tonder A."/>
            <person name="Ginger M.L."/>
            <person name="Field M.C."/>
            <person name="Barry J.D."/>
            <person name="Hertz-Fowler C."/>
            <person name="Berriman M."/>
        </authorList>
    </citation>
    <scope>NUCLEOTIDE SEQUENCE</scope>
    <source>
        <strain evidence="1">IL3000</strain>
    </source>
</reference>
<name>G0UJF7_TRYCI</name>
<gene>
    <name evidence="1" type="ORF">TCIL3000_2_860</name>
</gene>
<proteinExistence type="predicted"/>
<dbReference type="InterPro" id="IPR047499">
    <property type="entry name" value="DD_AK7"/>
</dbReference>
<dbReference type="EMBL" id="HE575315">
    <property type="protein sequence ID" value="CCC89510.1"/>
    <property type="molecule type" value="Genomic_DNA"/>
</dbReference>
<sequence>KTFLPHEEALAPTNDAFFPDCLIFIQTDAVFLQRELSKAMCDDPEDTDGKSFHEDLTRFQKHNGLNGPPTESLISWYQTVVTERADDGDEGMNGTSWSNEGTGGKEKLRRSISVVITPPFSMIPSGGKKLSRNGSMSEKDEFDAYCSTLRERVLNNVGLLACGEVIDEMKAEGREKSHLIRRLEQESDALSHLRRGFKVFLRKDEVKEGVRLEQERCVLCYFEAKEACTEVAGLENLPSDIYLMRYVLPSLVPLMAEVVRMRPDDPVTALADRLFYYKRQKTL</sequence>
<dbReference type="CDD" id="cd22967">
    <property type="entry name" value="DD_AK7"/>
    <property type="match status" value="1"/>
</dbReference>
<evidence type="ECO:0000313" key="1">
    <source>
        <dbReference type="EMBL" id="CCC89510.1"/>
    </source>
</evidence>
<protein>
    <submittedName>
        <fullName evidence="1">Uncharacterized protein TCIL3000_2_860</fullName>
    </submittedName>
</protein>
<dbReference type="InterPro" id="IPR007858">
    <property type="entry name" value="Dpy-30_motif"/>
</dbReference>
<dbReference type="VEuPathDB" id="TriTrypDB:TcIL3000_2_860"/>
<feature type="non-terminal residue" evidence="1">
    <location>
        <position position="1"/>
    </location>
</feature>
<accession>G0UJF7</accession>